<dbReference type="GO" id="GO:0000122">
    <property type="term" value="P:negative regulation of transcription by RNA polymerase II"/>
    <property type="evidence" value="ECO:0007669"/>
    <property type="project" value="TreeGrafter"/>
</dbReference>
<evidence type="ECO:0000256" key="8">
    <source>
        <dbReference type="ARBA" id="ARBA00023125"/>
    </source>
</evidence>
<keyword evidence="17" id="KW-1185">Reference proteome</keyword>
<reference evidence="16" key="1">
    <citation type="journal article" date="2023" name="Insect Mol. Biol.">
        <title>Genome sequencing provides insights into the evolution of gene families encoding plant cell wall-degrading enzymes in longhorned beetles.</title>
        <authorList>
            <person name="Shin N.R."/>
            <person name="Okamura Y."/>
            <person name="Kirsch R."/>
            <person name="Pauchet Y."/>
        </authorList>
    </citation>
    <scope>NUCLEOTIDE SEQUENCE</scope>
    <source>
        <strain evidence="16">AMC_N1</strain>
    </source>
</reference>
<dbReference type="SUPFAM" id="SSF57667">
    <property type="entry name" value="beta-beta-alpha zinc fingers"/>
    <property type="match status" value="1"/>
</dbReference>
<dbReference type="EMBL" id="JAPWTK010000128">
    <property type="protein sequence ID" value="KAJ8948882.1"/>
    <property type="molecule type" value="Genomic_DNA"/>
</dbReference>
<feature type="domain" description="CCHC FOG-type" evidence="15">
    <location>
        <begin position="31"/>
        <end position="64"/>
    </location>
</feature>
<proteinExistence type="predicted"/>
<keyword evidence="2" id="KW-0678">Repressor</keyword>
<organism evidence="16 17">
    <name type="scientific">Aromia moschata</name>
    <dbReference type="NCBI Taxonomy" id="1265417"/>
    <lineage>
        <taxon>Eukaryota</taxon>
        <taxon>Metazoa</taxon>
        <taxon>Ecdysozoa</taxon>
        <taxon>Arthropoda</taxon>
        <taxon>Hexapoda</taxon>
        <taxon>Insecta</taxon>
        <taxon>Pterygota</taxon>
        <taxon>Neoptera</taxon>
        <taxon>Endopterygota</taxon>
        <taxon>Coleoptera</taxon>
        <taxon>Polyphaga</taxon>
        <taxon>Cucujiformia</taxon>
        <taxon>Chrysomeloidea</taxon>
        <taxon>Cerambycidae</taxon>
        <taxon>Cerambycinae</taxon>
        <taxon>Callichromatini</taxon>
        <taxon>Aromia</taxon>
    </lineage>
</organism>
<comment type="caution">
    <text evidence="16">The sequence shown here is derived from an EMBL/GenBank/DDBJ whole genome shotgun (WGS) entry which is preliminary data.</text>
</comment>
<dbReference type="PANTHER" id="PTHR12958:SF3">
    <property type="entry name" value="ZINC FINGER PROTEIN USH"/>
    <property type="match status" value="1"/>
</dbReference>
<evidence type="ECO:0000256" key="2">
    <source>
        <dbReference type="ARBA" id="ARBA00022491"/>
    </source>
</evidence>
<evidence type="ECO:0000313" key="17">
    <source>
        <dbReference type="Proteomes" id="UP001162162"/>
    </source>
</evidence>
<evidence type="ECO:0000256" key="5">
    <source>
        <dbReference type="ARBA" id="ARBA00022771"/>
    </source>
</evidence>
<dbReference type="InterPro" id="IPR059121">
    <property type="entry name" value="CCHC_ZFPM2-like"/>
</dbReference>
<dbReference type="Pfam" id="PF25445">
    <property type="entry name" value="CCHC_ZFPM2"/>
    <property type="match status" value="1"/>
</dbReference>
<name>A0AAV8YBG7_9CUCU</name>
<dbReference type="AlphaFoldDB" id="A0AAV8YBG7"/>
<dbReference type="InterPro" id="IPR034731">
    <property type="entry name" value="Znf_CCHC_FOG"/>
</dbReference>
<keyword evidence="11" id="KW-0539">Nucleus</keyword>
<feature type="domain" description="C2H2-type" evidence="14">
    <location>
        <begin position="37"/>
        <end position="68"/>
    </location>
</feature>
<dbReference type="GO" id="GO:0009653">
    <property type="term" value="P:anatomical structure morphogenesis"/>
    <property type="evidence" value="ECO:0007669"/>
    <property type="project" value="UniProtKB-ARBA"/>
</dbReference>
<dbReference type="InterPro" id="IPR039746">
    <property type="entry name" value="FOG"/>
</dbReference>
<protein>
    <submittedName>
        <fullName evidence="16">Uncharacterized protein</fullName>
    </submittedName>
</protein>
<evidence type="ECO:0000256" key="4">
    <source>
        <dbReference type="ARBA" id="ARBA00022737"/>
    </source>
</evidence>
<sequence length="138" mass="15616">MEEPLIKEEAVDPSPTSKGRISSEEDILQEAAKPGAKYCKSCDIYFNYYSTFIAHKKFYCSSHAGRSPPRPPTTTTIRRLGQPRRLYCSCLGNLIIPVDTHINENNTVKKMELYLFKMTEVLMLIFVINDEGAGANFC</sequence>
<evidence type="ECO:0000259" key="15">
    <source>
        <dbReference type="PROSITE" id="PS51810"/>
    </source>
</evidence>
<evidence type="ECO:0000256" key="6">
    <source>
        <dbReference type="ARBA" id="ARBA00022833"/>
    </source>
</evidence>
<evidence type="ECO:0000256" key="12">
    <source>
        <dbReference type="PROSITE-ProRule" id="PRU00042"/>
    </source>
</evidence>
<comment type="subcellular location">
    <subcellularLocation>
        <location evidence="1">Nucleus</location>
    </subcellularLocation>
</comment>
<keyword evidence="3" id="KW-0479">Metal-binding</keyword>
<evidence type="ECO:0000256" key="7">
    <source>
        <dbReference type="ARBA" id="ARBA00023015"/>
    </source>
</evidence>
<dbReference type="GO" id="GO:0005634">
    <property type="term" value="C:nucleus"/>
    <property type="evidence" value="ECO:0007669"/>
    <property type="project" value="UniProtKB-SubCell"/>
</dbReference>
<evidence type="ECO:0000256" key="11">
    <source>
        <dbReference type="ARBA" id="ARBA00023242"/>
    </source>
</evidence>
<feature type="compositionally biased region" description="Basic and acidic residues" evidence="13">
    <location>
        <begin position="1"/>
        <end position="10"/>
    </location>
</feature>
<gene>
    <name evidence="16" type="ORF">NQ318_005503</name>
</gene>
<feature type="region of interest" description="Disordered" evidence="13">
    <location>
        <begin position="1"/>
        <end position="23"/>
    </location>
</feature>
<dbReference type="PANTHER" id="PTHR12958">
    <property type="entry name" value="FRIEND OF GATA2-RELATED"/>
    <property type="match status" value="1"/>
</dbReference>
<dbReference type="PROSITE" id="PS51810">
    <property type="entry name" value="ZF_CCHC_FOG"/>
    <property type="match status" value="1"/>
</dbReference>
<keyword evidence="8" id="KW-0238">DNA-binding</keyword>
<keyword evidence="6" id="KW-0862">Zinc</keyword>
<dbReference type="GO" id="GO:0007507">
    <property type="term" value="P:heart development"/>
    <property type="evidence" value="ECO:0007669"/>
    <property type="project" value="TreeGrafter"/>
</dbReference>
<evidence type="ECO:0000256" key="1">
    <source>
        <dbReference type="ARBA" id="ARBA00004123"/>
    </source>
</evidence>
<evidence type="ECO:0000256" key="13">
    <source>
        <dbReference type="SAM" id="MobiDB-lite"/>
    </source>
</evidence>
<dbReference type="Proteomes" id="UP001162162">
    <property type="component" value="Unassembled WGS sequence"/>
</dbReference>
<keyword evidence="9" id="KW-0010">Activator</keyword>
<dbReference type="GO" id="GO:0061629">
    <property type="term" value="F:RNA polymerase II-specific DNA-binding transcription factor binding"/>
    <property type="evidence" value="ECO:0007669"/>
    <property type="project" value="InterPro"/>
</dbReference>
<dbReference type="InterPro" id="IPR036236">
    <property type="entry name" value="Znf_C2H2_sf"/>
</dbReference>
<evidence type="ECO:0000256" key="3">
    <source>
        <dbReference type="ARBA" id="ARBA00022723"/>
    </source>
</evidence>
<keyword evidence="7" id="KW-0805">Transcription regulation</keyword>
<dbReference type="GO" id="GO:0003677">
    <property type="term" value="F:DNA binding"/>
    <property type="evidence" value="ECO:0007669"/>
    <property type="project" value="UniProtKB-KW"/>
</dbReference>
<evidence type="ECO:0000259" key="14">
    <source>
        <dbReference type="PROSITE" id="PS50157"/>
    </source>
</evidence>
<evidence type="ECO:0000256" key="10">
    <source>
        <dbReference type="ARBA" id="ARBA00023163"/>
    </source>
</evidence>
<evidence type="ECO:0000313" key="16">
    <source>
        <dbReference type="EMBL" id="KAJ8948882.1"/>
    </source>
</evidence>
<dbReference type="InterPro" id="IPR013087">
    <property type="entry name" value="Znf_C2H2_type"/>
</dbReference>
<keyword evidence="5 12" id="KW-0863">Zinc-finger</keyword>
<keyword evidence="4" id="KW-0677">Repeat</keyword>
<accession>A0AAV8YBG7</accession>
<dbReference type="GO" id="GO:0045944">
    <property type="term" value="P:positive regulation of transcription by RNA polymerase II"/>
    <property type="evidence" value="ECO:0007669"/>
    <property type="project" value="TreeGrafter"/>
</dbReference>
<keyword evidence="10" id="KW-0804">Transcription</keyword>
<dbReference type="GO" id="GO:0008270">
    <property type="term" value="F:zinc ion binding"/>
    <property type="evidence" value="ECO:0007669"/>
    <property type="project" value="UniProtKB-KW"/>
</dbReference>
<dbReference type="PROSITE" id="PS50157">
    <property type="entry name" value="ZINC_FINGER_C2H2_2"/>
    <property type="match status" value="1"/>
</dbReference>
<evidence type="ECO:0000256" key="9">
    <source>
        <dbReference type="ARBA" id="ARBA00023159"/>
    </source>
</evidence>
<dbReference type="GO" id="GO:0030154">
    <property type="term" value="P:cell differentiation"/>
    <property type="evidence" value="ECO:0007669"/>
    <property type="project" value="UniProtKB-ARBA"/>
</dbReference>